<dbReference type="STRING" id="877500.GCA_000935065_01535"/>
<evidence type="ECO:0000259" key="10">
    <source>
        <dbReference type="PROSITE" id="PS50109"/>
    </source>
</evidence>
<dbReference type="CDD" id="cd00082">
    <property type="entry name" value="HisKA"/>
    <property type="match status" value="1"/>
</dbReference>
<dbReference type="InterPro" id="IPR003661">
    <property type="entry name" value="HisK_dim/P_dom"/>
</dbReference>
<name>A0A4Q0Y4H1_9BACT</name>
<evidence type="ECO:0000313" key="12">
    <source>
        <dbReference type="Proteomes" id="UP000290191"/>
    </source>
</evidence>
<dbReference type="InterPro" id="IPR004358">
    <property type="entry name" value="Sig_transdc_His_kin-like_C"/>
</dbReference>
<evidence type="ECO:0000256" key="7">
    <source>
        <dbReference type="ARBA" id="ARBA00022840"/>
    </source>
</evidence>
<dbReference type="PRINTS" id="PR00344">
    <property type="entry name" value="BCTRLSENSOR"/>
</dbReference>
<dbReference type="PANTHER" id="PTHR43065:SF10">
    <property type="entry name" value="PEROXIDE STRESS-ACTIVATED HISTIDINE KINASE MAK3"/>
    <property type="match status" value="1"/>
</dbReference>
<dbReference type="Pfam" id="PF02518">
    <property type="entry name" value="HATPase_c"/>
    <property type="match status" value="1"/>
</dbReference>
<proteinExistence type="predicted"/>
<keyword evidence="5" id="KW-0547">Nucleotide-binding</keyword>
<dbReference type="PROSITE" id="PS50109">
    <property type="entry name" value="HIS_KIN"/>
    <property type="match status" value="1"/>
</dbReference>
<evidence type="ECO:0000256" key="6">
    <source>
        <dbReference type="ARBA" id="ARBA00022777"/>
    </source>
</evidence>
<evidence type="ECO:0000256" key="3">
    <source>
        <dbReference type="ARBA" id="ARBA00022553"/>
    </source>
</evidence>
<comment type="caution">
    <text evidence="11">The sequence shown here is derived from an EMBL/GenBank/DDBJ whole genome shotgun (WGS) entry which is preliminary data.</text>
</comment>
<dbReference type="SUPFAM" id="SSF55874">
    <property type="entry name" value="ATPase domain of HSP90 chaperone/DNA topoisomerase II/histidine kinase"/>
    <property type="match status" value="1"/>
</dbReference>
<dbReference type="InterPro" id="IPR003594">
    <property type="entry name" value="HATPase_dom"/>
</dbReference>
<keyword evidence="7" id="KW-0067">ATP-binding</keyword>
<sequence>MENLEKENYRLKEEIKKLKREISQEIEKNHKNDKVLFKQSKMASLGEMLGNIAHQWRQPLMELSSVTMELQAKIELLGKVTNEEIIESIEKSNDIIQYMSQTIDDFRNFFAKDKKRVQFKITEQISSAINMINSSLKQHNIKLEIIVIKNSSIIGFKNEYSQVLINILSNAKDELVNRKIKDPKITLKIGEKEGKSIVEIEDNAGGIKIEPIDKVFEPFYTKDKANGTGVGLFMSKLIVENNMDGRLLVKNSSKGAKFIIVIPKSF</sequence>
<evidence type="ECO:0000256" key="4">
    <source>
        <dbReference type="ARBA" id="ARBA00022679"/>
    </source>
</evidence>
<keyword evidence="3" id="KW-0597">Phosphoprotein</keyword>
<accession>A0A4Q0Y4H1</accession>
<dbReference type="SMART" id="SM00387">
    <property type="entry name" value="HATPase_c"/>
    <property type="match status" value="1"/>
</dbReference>
<dbReference type="AlphaFoldDB" id="A0A4Q0Y4H1"/>
<dbReference type="EC" id="2.7.13.3" evidence="2"/>
<dbReference type="GO" id="GO:0000155">
    <property type="term" value="F:phosphorelay sensor kinase activity"/>
    <property type="evidence" value="ECO:0007669"/>
    <property type="project" value="InterPro"/>
</dbReference>
<evidence type="ECO:0000256" key="5">
    <source>
        <dbReference type="ARBA" id="ARBA00022741"/>
    </source>
</evidence>
<evidence type="ECO:0000313" key="11">
    <source>
        <dbReference type="EMBL" id="RXJ63191.1"/>
    </source>
</evidence>
<keyword evidence="9" id="KW-0175">Coiled coil</keyword>
<organism evidence="11 12">
    <name type="scientific">Halarcobacter anaerophilus</name>
    <dbReference type="NCBI Taxonomy" id="877500"/>
    <lineage>
        <taxon>Bacteria</taxon>
        <taxon>Pseudomonadati</taxon>
        <taxon>Campylobacterota</taxon>
        <taxon>Epsilonproteobacteria</taxon>
        <taxon>Campylobacterales</taxon>
        <taxon>Arcobacteraceae</taxon>
        <taxon>Halarcobacter</taxon>
    </lineage>
</organism>
<dbReference type="Gene3D" id="1.10.287.130">
    <property type="match status" value="1"/>
</dbReference>
<feature type="coiled-coil region" evidence="9">
    <location>
        <begin position="1"/>
        <end position="28"/>
    </location>
</feature>
<dbReference type="InterPro" id="IPR036890">
    <property type="entry name" value="HATPase_C_sf"/>
</dbReference>
<dbReference type="EMBL" id="PDKO01000005">
    <property type="protein sequence ID" value="RXJ63191.1"/>
    <property type="molecule type" value="Genomic_DNA"/>
</dbReference>
<gene>
    <name evidence="11" type="ORF">CRV06_07985</name>
</gene>
<dbReference type="InterPro" id="IPR005467">
    <property type="entry name" value="His_kinase_dom"/>
</dbReference>
<dbReference type="RefSeq" id="WP_129082052.1">
    <property type="nucleotide sequence ID" value="NZ_CP041070.1"/>
</dbReference>
<dbReference type="InterPro" id="IPR036097">
    <property type="entry name" value="HisK_dim/P_sf"/>
</dbReference>
<evidence type="ECO:0000256" key="9">
    <source>
        <dbReference type="SAM" id="Coils"/>
    </source>
</evidence>
<comment type="catalytic activity">
    <reaction evidence="1">
        <text>ATP + protein L-histidine = ADP + protein N-phospho-L-histidine.</text>
        <dbReference type="EC" id="2.7.13.3"/>
    </reaction>
</comment>
<dbReference type="Gene3D" id="3.30.565.10">
    <property type="entry name" value="Histidine kinase-like ATPase, C-terminal domain"/>
    <property type="match status" value="1"/>
</dbReference>
<protein>
    <recommendedName>
        <fullName evidence="2">histidine kinase</fullName>
        <ecNumber evidence="2">2.7.13.3</ecNumber>
    </recommendedName>
</protein>
<dbReference type="SUPFAM" id="SSF47384">
    <property type="entry name" value="Homodimeric domain of signal transducing histidine kinase"/>
    <property type="match status" value="1"/>
</dbReference>
<dbReference type="Proteomes" id="UP000290191">
    <property type="component" value="Unassembled WGS sequence"/>
</dbReference>
<evidence type="ECO:0000256" key="8">
    <source>
        <dbReference type="ARBA" id="ARBA00023012"/>
    </source>
</evidence>
<keyword evidence="4" id="KW-0808">Transferase</keyword>
<keyword evidence="12" id="KW-1185">Reference proteome</keyword>
<dbReference type="GO" id="GO:0005524">
    <property type="term" value="F:ATP binding"/>
    <property type="evidence" value="ECO:0007669"/>
    <property type="project" value="UniProtKB-KW"/>
</dbReference>
<keyword evidence="8" id="KW-0902">Two-component regulatory system</keyword>
<evidence type="ECO:0000256" key="1">
    <source>
        <dbReference type="ARBA" id="ARBA00000085"/>
    </source>
</evidence>
<reference evidence="11 12" key="1">
    <citation type="submission" date="2017-10" db="EMBL/GenBank/DDBJ databases">
        <title>Genomics of the genus Arcobacter.</title>
        <authorList>
            <person name="Perez-Cataluna A."/>
            <person name="Figueras M.J."/>
        </authorList>
    </citation>
    <scope>NUCLEOTIDE SEQUENCE [LARGE SCALE GENOMIC DNA]</scope>
    <source>
        <strain evidence="11 12">DSM 24636</strain>
    </source>
</reference>
<keyword evidence="6 11" id="KW-0418">Kinase</keyword>
<evidence type="ECO:0000256" key="2">
    <source>
        <dbReference type="ARBA" id="ARBA00012438"/>
    </source>
</evidence>
<dbReference type="OrthoDB" id="9805967at2"/>
<dbReference type="PANTHER" id="PTHR43065">
    <property type="entry name" value="SENSOR HISTIDINE KINASE"/>
    <property type="match status" value="1"/>
</dbReference>
<feature type="domain" description="Histidine kinase" evidence="10">
    <location>
        <begin position="51"/>
        <end position="266"/>
    </location>
</feature>